<organism evidence="2 3">
    <name type="scientific">Companilactobacillus ginsenosidimutans</name>
    <dbReference type="NCBI Taxonomy" id="1007676"/>
    <lineage>
        <taxon>Bacteria</taxon>
        <taxon>Bacillati</taxon>
        <taxon>Bacillota</taxon>
        <taxon>Bacilli</taxon>
        <taxon>Lactobacillales</taxon>
        <taxon>Lactobacillaceae</taxon>
        <taxon>Companilactobacillus</taxon>
    </lineage>
</organism>
<dbReference type="KEGG" id="lgn:ABM34_01290"/>
<dbReference type="AlphaFoldDB" id="A0A0H4QJP3"/>
<keyword evidence="3" id="KW-1185">Reference proteome</keyword>
<dbReference type="EMBL" id="CP012034">
    <property type="protein sequence ID" value="AKP66317.1"/>
    <property type="molecule type" value="Genomic_DNA"/>
</dbReference>
<name>A0A0H4QJP3_9LACO</name>
<protein>
    <submittedName>
        <fullName evidence="2">Uncharacterized protein</fullName>
    </submittedName>
</protein>
<evidence type="ECO:0000313" key="2">
    <source>
        <dbReference type="EMBL" id="AKP66888.1"/>
    </source>
</evidence>
<dbReference type="EMBL" id="CP012034">
    <property type="protein sequence ID" value="AKP66888.1"/>
    <property type="molecule type" value="Genomic_DNA"/>
</dbReference>
<dbReference type="KEGG" id="lgn:ABM34_04505"/>
<dbReference type="STRING" id="1007676.ABM34_01290"/>
<dbReference type="PATRIC" id="fig|1007676.4.peg.269"/>
<sequence>MDKILTEKQSQIFIYGLSWIQKNSKSDIEFDQRKIVFCSEGFENRENSKAVNETKGKLFVADWIKNINSSNFPELNRSFKESFDPFGFNDVSANYPVVFEKLNNLVKTLDDPSIDPFVTNIEFLDMPKTVFKFYDYLGTMRPVGII</sequence>
<reference evidence="2" key="1">
    <citation type="submission" date="2015-07" db="EMBL/GenBank/DDBJ databases">
        <title>Lactobacillus ginsenosidimutans EMML 3041 whole genome sequencing.</title>
        <authorList>
            <person name="Kim M.K."/>
            <person name="Im W.-T."/>
            <person name="Srinivasan S."/>
            <person name="Lee J.-J."/>
        </authorList>
    </citation>
    <scope>NUCLEOTIDE SEQUENCE</scope>
    <source>
        <strain evidence="2">EMML 3041</strain>
    </source>
</reference>
<evidence type="ECO:0000313" key="3">
    <source>
        <dbReference type="Proteomes" id="UP000036106"/>
    </source>
</evidence>
<dbReference type="RefSeq" id="WP_048702600.1">
    <property type="nucleotide sequence ID" value="NZ_CP012034.1"/>
</dbReference>
<evidence type="ECO:0000313" key="1">
    <source>
        <dbReference type="EMBL" id="AKP66317.1"/>
    </source>
</evidence>
<reference evidence="3" key="2">
    <citation type="submission" date="2015-07" db="EMBL/GenBank/DDBJ databases">
        <title>Lactobacillus ginsenosidimutans/EMML 3141/ whole genome sequencing.</title>
        <authorList>
            <person name="Kim M.K."/>
            <person name="Im W.-T."/>
            <person name="Srinivasan S."/>
            <person name="Lee J.-J."/>
        </authorList>
    </citation>
    <scope>NUCLEOTIDE SEQUENCE [LARGE SCALE GENOMIC DNA]</scope>
    <source>
        <strain evidence="3">EMML 3041</strain>
    </source>
</reference>
<dbReference type="Proteomes" id="UP000036106">
    <property type="component" value="Chromosome"/>
</dbReference>
<proteinExistence type="predicted"/>
<accession>A0A0H4QJP3</accession>
<gene>
    <name evidence="1" type="ORF">ABM34_01290</name>
    <name evidence="2" type="ORF">ABM34_04505</name>
</gene>